<proteinExistence type="predicted"/>
<evidence type="ECO:0000313" key="1">
    <source>
        <dbReference type="EMBL" id="SBS09911.1"/>
    </source>
</evidence>
<organism evidence="1">
    <name type="scientific">Nothobranchius rachovii</name>
    <name type="common">bluefin notho</name>
    <dbReference type="NCBI Taxonomy" id="451742"/>
    <lineage>
        <taxon>Eukaryota</taxon>
        <taxon>Metazoa</taxon>
        <taxon>Chordata</taxon>
        <taxon>Craniata</taxon>
        <taxon>Vertebrata</taxon>
        <taxon>Euteleostomi</taxon>
        <taxon>Actinopterygii</taxon>
        <taxon>Neopterygii</taxon>
        <taxon>Teleostei</taxon>
        <taxon>Neoteleostei</taxon>
        <taxon>Acanthomorphata</taxon>
        <taxon>Ovalentaria</taxon>
        <taxon>Atherinomorphae</taxon>
        <taxon>Cyprinodontiformes</taxon>
        <taxon>Nothobranchiidae</taxon>
        <taxon>Nothobranchius</taxon>
    </lineage>
</organism>
<reference evidence="1" key="1">
    <citation type="submission" date="2016-05" db="EMBL/GenBank/DDBJ databases">
        <authorList>
            <person name="Lavstsen T."/>
            <person name="Jespersen J.S."/>
        </authorList>
    </citation>
    <scope>NUCLEOTIDE SEQUENCE</scope>
    <source>
        <tissue evidence="1">Brain</tissue>
    </source>
</reference>
<feature type="non-terminal residue" evidence="1">
    <location>
        <position position="100"/>
    </location>
</feature>
<gene>
    <name evidence="1" type="primary">CU459095.1</name>
</gene>
<dbReference type="AlphaFoldDB" id="A0A1A8RVA2"/>
<accession>A0A1A8RVA2</accession>
<name>A0A1A8RVA2_9TELE</name>
<dbReference type="EMBL" id="HAEH01019879">
    <property type="protein sequence ID" value="SBS09911.1"/>
    <property type="molecule type" value="Transcribed_RNA"/>
</dbReference>
<sequence>MKVPSVQPLTSYPSLISDYSSLTRQLHLRLRFRFSNTRSVSGLRNLLSQKHSPVNQLLFQSRLPITLPRNHLILLESLLNITACNKCSVKIELLLYLLIA</sequence>
<reference evidence="1" key="2">
    <citation type="submission" date="2016-06" db="EMBL/GenBank/DDBJ databases">
        <title>The genome of a short-lived fish provides insights into sex chromosome evolution and the genetic control of aging.</title>
        <authorList>
            <person name="Reichwald K."/>
            <person name="Felder M."/>
            <person name="Petzold A."/>
            <person name="Koch P."/>
            <person name="Groth M."/>
            <person name="Platzer M."/>
        </authorList>
    </citation>
    <scope>NUCLEOTIDE SEQUENCE</scope>
    <source>
        <tissue evidence="1">Brain</tissue>
    </source>
</reference>
<protein>
    <submittedName>
        <fullName evidence="1">Uncharacterized protein</fullName>
    </submittedName>
</protein>